<evidence type="ECO:0000313" key="2">
    <source>
        <dbReference type="Proteomes" id="UP001162640"/>
    </source>
</evidence>
<gene>
    <name evidence="1" type="ORF">TL16_g02887</name>
</gene>
<dbReference type="Proteomes" id="UP001162640">
    <property type="component" value="Unassembled WGS sequence"/>
</dbReference>
<protein>
    <submittedName>
        <fullName evidence="1">Uncharacterized protein</fullName>
    </submittedName>
</protein>
<proteinExistence type="predicted"/>
<dbReference type="AlphaFoldDB" id="A0A9W6ZZ07"/>
<sequence>MERQVLMITKSEDLVKLRALAKLCSREFFNDPSLLVVTWRRILEVLVLAIPPVVMEKKVRGKKKQKKKNDSRKLDILDACAALGLACNGVGDFDDAIRYLKLAKEGYDNEEYEEAIEVYEMCLARG</sequence>
<organism evidence="1 2">
    <name type="scientific">Triparma laevis f. inornata</name>
    <dbReference type="NCBI Taxonomy" id="1714386"/>
    <lineage>
        <taxon>Eukaryota</taxon>
        <taxon>Sar</taxon>
        <taxon>Stramenopiles</taxon>
        <taxon>Ochrophyta</taxon>
        <taxon>Bolidophyceae</taxon>
        <taxon>Parmales</taxon>
        <taxon>Triparmaceae</taxon>
        <taxon>Triparma</taxon>
    </lineage>
</organism>
<name>A0A9W6ZZ07_9STRA</name>
<reference evidence="2" key="1">
    <citation type="journal article" date="2023" name="Commun. Biol.">
        <title>Genome analysis of Parmales, the sister group of diatoms, reveals the evolutionary specialization of diatoms from phago-mixotrophs to photoautotrophs.</title>
        <authorList>
            <person name="Ban H."/>
            <person name="Sato S."/>
            <person name="Yoshikawa S."/>
            <person name="Yamada K."/>
            <person name="Nakamura Y."/>
            <person name="Ichinomiya M."/>
            <person name="Sato N."/>
            <person name="Blanc-Mathieu R."/>
            <person name="Endo H."/>
            <person name="Kuwata A."/>
            <person name="Ogata H."/>
        </authorList>
    </citation>
    <scope>NUCLEOTIDE SEQUENCE [LARGE SCALE GENOMIC DNA]</scope>
</reference>
<dbReference type="EMBL" id="BLQM01000073">
    <property type="protein sequence ID" value="GMH59715.1"/>
    <property type="molecule type" value="Genomic_DNA"/>
</dbReference>
<evidence type="ECO:0000313" key="1">
    <source>
        <dbReference type="EMBL" id="GMH59715.1"/>
    </source>
</evidence>
<dbReference type="InterPro" id="IPR011990">
    <property type="entry name" value="TPR-like_helical_dom_sf"/>
</dbReference>
<comment type="caution">
    <text evidence="1">The sequence shown here is derived from an EMBL/GenBank/DDBJ whole genome shotgun (WGS) entry which is preliminary data.</text>
</comment>
<accession>A0A9W6ZZ07</accession>
<dbReference type="Gene3D" id="1.25.40.10">
    <property type="entry name" value="Tetratricopeptide repeat domain"/>
    <property type="match status" value="1"/>
</dbReference>